<sequence length="131" mass="15013">MGVKNSKEELLKLTRKRIVNDVRKPITSILQIEDLFDDSDKIDSSNLIRLKNHLENEGRLSPHLVVKLIENCVKIFKKESNVLKIDYPVNIVGDIHGQFYDLLTIFSLGGSPEDCKYLFMGDFVDRGVFAF</sequence>
<dbReference type="InterPro" id="IPR043360">
    <property type="entry name" value="PP2B"/>
</dbReference>
<dbReference type="PRINTS" id="PR00114">
    <property type="entry name" value="STPHPHTASE"/>
</dbReference>
<reference evidence="2" key="1">
    <citation type="submission" date="2021-02" db="EMBL/GenBank/DDBJ databases">
        <authorList>
            <person name="Nowell W R."/>
        </authorList>
    </citation>
    <scope>NUCLEOTIDE SEQUENCE</scope>
    <source>
        <strain evidence="2">Ploen Becks lab</strain>
    </source>
</reference>
<accession>A0A814LGR8</accession>
<name>A0A814LGR8_9BILA</name>
<proteinExistence type="predicted"/>
<dbReference type="PANTHER" id="PTHR45673">
    <property type="entry name" value="SERINE/THREONINE-PROTEIN PHOSPHATASE 2B CATALYTIC SUBUNIT 1-RELATED"/>
    <property type="match status" value="1"/>
</dbReference>
<dbReference type="InterPro" id="IPR029052">
    <property type="entry name" value="Metallo-depent_PP-like"/>
</dbReference>
<comment type="caution">
    <text evidence="2">The sequence shown here is derived from an EMBL/GenBank/DDBJ whole genome shotgun (WGS) entry which is preliminary data.</text>
</comment>
<dbReference type="OrthoDB" id="5593063at2759"/>
<protein>
    <recommendedName>
        <fullName evidence="1">Calcineurin-like phosphoesterase domain-containing protein</fullName>
    </recommendedName>
</protein>
<evidence type="ECO:0000259" key="1">
    <source>
        <dbReference type="Pfam" id="PF00149"/>
    </source>
</evidence>
<dbReference type="Proteomes" id="UP000663879">
    <property type="component" value="Unassembled WGS sequence"/>
</dbReference>
<dbReference type="AlphaFoldDB" id="A0A814LGR8"/>
<organism evidence="2 3">
    <name type="scientific">Brachionus calyciflorus</name>
    <dbReference type="NCBI Taxonomy" id="104777"/>
    <lineage>
        <taxon>Eukaryota</taxon>
        <taxon>Metazoa</taxon>
        <taxon>Spiralia</taxon>
        <taxon>Gnathifera</taxon>
        <taxon>Rotifera</taxon>
        <taxon>Eurotatoria</taxon>
        <taxon>Monogononta</taxon>
        <taxon>Pseudotrocha</taxon>
        <taxon>Ploima</taxon>
        <taxon>Brachionidae</taxon>
        <taxon>Brachionus</taxon>
    </lineage>
</organism>
<dbReference type="Gene3D" id="3.60.21.10">
    <property type="match status" value="1"/>
</dbReference>
<gene>
    <name evidence="2" type="ORF">OXX778_LOCUS19460</name>
</gene>
<evidence type="ECO:0000313" key="3">
    <source>
        <dbReference type="Proteomes" id="UP000663879"/>
    </source>
</evidence>
<feature type="domain" description="Calcineurin-like phosphoesterase" evidence="1">
    <location>
        <begin position="88"/>
        <end position="128"/>
    </location>
</feature>
<keyword evidence="3" id="KW-1185">Reference proteome</keyword>
<feature type="non-terminal residue" evidence="2">
    <location>
        <position position="131"/>
    </location>
</feature>
<dbReference type="Pfam" id="PF00149">
    <property type="entry name" value="Metallophos"/>
    <property type="match status" value="1"/>
</dbReference>
<dbReference type="GO" id="GO:0097720">
    <property type="term" value="P:calcineurin-mediated signaling"/>
    <property type="evidence" value="ECO:0007669"/>
    <property type="project" value="InterPro"/>
</dbReference>
<dbReference type="InterPro" id="IPR004843">
    <property type="entry name" value="Calcineurin-like_PHP"/>
</dbReference>
<evidence type="ECO:0000313" key="2">
    <source>
        <dbReference type="EMBL" id="CAF1065040.1"/>
    </source>
</evidence>
<dbReference type="SUPFAM" id="SSF56300">
    <property type="entry name" value="Metallo-dependent phosphatases"/>
    <property type="match status" value="1"/>
</dbReference>
<dbReference type="InterPro" id="IPR006186">
    <property type="entry name" value="Ser/Thr-sp_prot-phosphatase"/>
</dbReference>
<dbReference type="GO" id="GO:0033192">
    <property type="term" value="F:calmodulin-dependent protein phosphatase activity"/>
    <property type="evidence" value="ECO:0007669"/>
    <property type="project" value="InterPro"/>
</dbReference>
<dbReference type="EMBL" id="CAJNOC010005898">
    <property type="protein sequence ID" value="CAF1065040.1"/>
    <property type="molecule type" value="Genomic_DNA"/>
</dbReference>